<organism evidence="11 12">
    <name type="scientific">Asbolus verrucosus</name>
    <name type="common">Desert ironclad beetle</name>
    <dbReference type="NCBI Taxonomy" id="1661398"/>
    <lineage>
        <taxon>Eukaryota</taxon>
        <taxon>Metazoa</taxon>
        <taxon>Ecdysozoa</taxon>
        <taxon>Arthropoda</taxon>
        <taxon>Hexapoda</taxon>
        <taxon>Insecta</taxon>
        <taxon>Pterygota</taxon>
        <taxon>Neoptera</taxon>
        <taxon>Endopterygota</taxon>
        <taxon>Coleoptera</taxon>
        <taxon>Polyphaga</taxon>
        <taxon>Cucujiformia</taxon>
        <taxon>Tenebrionidae</taxon>
        <taxon>Pimeliinae</taxon>
        <taxon>Asbolus</taxon>
    </lineage>
</organism>
<evidence type="ECO:0000313" key="12">
    <source>
        <dbReference type="Proteomes" id="UP000292052"/>
    </source>
</evidence>
<feature type="domain" description="PDZ" evidence="10">
    <location>
        <begin position="143"/>
        <end position="230"/>
    </location>
</feature>
<feature type="compositionally biased region" description="Polar residues" evidence="9">
    <location>
        <begin position="122"/>
        <end position="132"/>
    </location>
</feature>
<evidence type="ECO:0000256" key="6">
    <source>
        <dbReference type="ARBA" id="ARBA00022490"/>
    </source>
</evidence>
<feature type="compositionally biased region" description="Acidic residues" evidence="9">
    <location>
        <begin position="715"/>
        <end position="725"/>
    </location>
</feature>
<dbReference type="InterPro" id="IPR043989">
    <property type="entry name" value="CCZ1/INTU/HSP4_longin_3"/>
</dbReference>
<feature type="region of interest" description="Disordered" evidence="9">
    <location>
        <begin position="682"/>
        <end position="733"/>
    </location>
</feature>
<dbReference type="OrthoDB" id="10263272at2759"/>
<evidence type="ECO:0000259" key="10">
    <source>
        <dbReference type="PROSITE" id="PS50106"/>
    </source>
</evidence>
<dbReference type="GO" id="GO:0001736">
    <property type="term" value="P:establishment of planar polarity"/>
    <property type="evidence" value="ECO:0007669"/>
    <property type="project" value="InterPro"/>
</dbReference>
<feature type="compositionally biased region" description="Basic residues" evidence="9">
    <location>
        <begin position="105"/>
        <end position="114"/>
    </location>
</feature>
<reference evidence="11 12" key="1">
    <citation type="submission" date="2017-03" db="EMBL/GenBank/DDBJ databases">
        <title>Genome of the blue death feigning beetle - Asbolus verrucosus.</title>
        <authorList>
            <person name="Rider S.D."/>
        </authorList>
    </citation>
    <scope>NUCLEOTIDE SEQUENCE [LARGE SCALE GENOMIC DNA]</scope>
    <source>
        <strain evidence="11">Butters</strain>
        <tissue evidence="11">Head and leg muscle</tissue>
    </source>
</reference>
<keyword evidence="7" id="KW-0970">Cilium biogenesis/degradation</keyword>
<dbReference type="InterPro" id="IPR043987">
    <property type="entry name" value="CCZ1/INTU/HSP4_longin_1"/>
</dbReference>
<dbReference type="InterPro" id="IPR001478">
    <property type="entry name" value="PDZ"/>
</dbReference>
<dbReference type="SUPFAM" id="SSF50156">
    <property type="entry name" value="PDZ domain-like"/>
    <property type="match status" value="1"/>
</dbReference>
<evidence type="ECO:0000256" key="9">
    <source>
        <dbReference type="SAM" id="MobiDB-lite"/>
    </source>
</evidence>
<evidence type="ECO:0000256" key="5">
    <source>
        <dbReference type="ARBA" id="ARBA00022473"/>
    </source>
</evidence>
<sequence>MDVNSEEQRLLILNQNDPHVNSSEEEWSDESSNESYYSDTDSSVPEWESSVHDTTGELLFIDCHPFVTQNNVESNKQKETSQPFSKDQLRRSTRGKFLRLIRRRESKRHSRRYQKAQDPLDATTTKVKFQDSQEGEEKEVVLKVNIGNKHKGEQGPLSEILLGINVSTLSDGNRVMIAGFLPDSEAKHEKNIKIGDWLKSINNIHVTYQNLNSVLEKFGDKHEVLLKLQRVAGVEVTKDPPINELNCQSHFVRELVNFNKDNEQAFLDKLCQFPIGVLYLNTEKLSESNVEFEDVIYCYPRPFQKSVLCQSRGIFITLSHLINDVTKTKPQVSSFLHKDDLCHVAYSCVSNKLLILMLPDKSASVKETLLLGAEIIRMLKFLYETLDKSFTVDANKFQVDNFFARFFSRILNGGVWITSDDFITSRKANATVQTSVQFEDVLPAAMTLHLPNEAYVQVDDALTELEASDYREWNEEPLDCQRLFTILGSALYHQGYLLASHLAHGDLVDVHVYCRQQGFFRLSRAEPVKTLVLWKEVFPHSCHRIENINVKIPFGKRYLLLVGSRKDLLAVIMEAGGCTEPAEENMGPDAFYVEEAQATLAHIQELGVPELADRRIATNPGLQVTIPETCNRKRSDFIDTLSKSVSQHKEPKRPEVTSILKRRNSDQAQIAHSSSFFSLADDHCDAHSEDSGSQGGQSEVSDEANRPRKAKYDSNEEDSDADDYGDGSQMSNSSFDISELRQTILSETEDIQPQQLTSGSENVLFHFVQCDFTEGVLVCPPECRVQTQTLDAVLGCFRKSCHKIHSLFQNTMRFKNMPAQDMAKSVMNKSLIAIKEHGVMFECPFLDDADNRKNKIKYWVVGRLFYMPHPREVYVCYQDSIPQNIIELAFKIDLSTMN</sequence>
<name>A0A482VRU0_ASBVE</name>
<keyword evidence="5" id="KW-0217">Developmental protein</keyword>
<dbReference type="PANTHER" id="PTHR21082">
    <property type="entry name" value="PROTEIN INTURNED"/>
    <property type="match status" value="1"/>
</dbReference>
<dbReference type="InterPro" id="IPR039151">
    <property type="entry name" value="INTU"/>
</dbReference>
<dbReference type="Pfam" id="PF19032">
    <property type="entry name" value="Intu_longin_2"/>
    <property type="match status" value="1"/>
</dbReference>
<dbReference type="InterPro" id="IPR036034">
    <property type="entry name" value="PDZ_sf"/>
</dbReference>
<feature type="region of interest" description="Disordered" evidence="9">
    <location>
        <begin position="1"/>
        <end position="48"/>
    </location>
</feature>
<protein>
    <recommendedName>
        <fullName evidence="4">Protein inturned</fullName>
    </recommendedName>
    <alternativeName>
        <fullName evidence="8">Inturned planar cell polarity effector homolog</fullName>
    </alternativeName>
</protein>
<comment type="subcellular location">
    <subcellularLocation>
        <location evidence="2">Cell surface</location>
    </subcellularLocation>
    <subcellularLocation>
        <location evidence="1">Cytoplasm</location>
        <location evidence="1">Cytoskeleton</location>
        <location evidence="1">Cilium basal body</location>
    </subcellularLocation>
</comment>
<evidence type="ECO:0000256" key="7">
    <source>
        <dbReference type="ARBA" id="ARBA00022794"/>
    </source>
</evidence>
<dbReference type="InterPro" id="IPR043988">
    <property type="entry name" value="CCZ1/INTU_longin_2"/>
</dbReference>
<evidence type="ECO:0000256" key="4">
    <source>
        <dbReference type="ARBA" id="ARBA00015639"/>
    </source>
</evidence>
<feature type="compositionally biased region" description="Low complexity" evidence="9">
    <location>
        <begin position="33"/>
        <end position="43"/>
    </location>
</feature>
<dbReference type="Proteomes" id="UP000292052">
    <property type="component" value="Unassembled WGS sequence"/>
</dbReference>
<feature type="compositionally biased region" description="Acidic residues" evidence="9">
    <location>
        <begin position="23"/>
        <end position="32"/>
    </location>
</feature>
<dbReference type="STRING" id="1661398.A0A482VRU0"/>
<evidence type="ECO:0000256" key="2">
    <source>
        <dbReference type="ARBA" id="ARBA00004241"/>
    </source>
</evidence>
<dbReference type="GO" id="GO:0060271">
    <property type="term" value="P:cilium assembly"/>
    <property type="evidence" value="ECO:0007669"/>
    <property type="project" value="InterPro"/>
</dbReference>
<dbReference type="AlphaFoldDB" id="A0A482VRU0"/>
<keyword evidence="12" id="KW-1185">Reference proteome</keyword>
<proteinExistence type="inferred from homology"/>
<evidence type="ECO:0000256" key="1">
    <source>
        <dbReference type="ARBA" id="ARBA00004120"/>
    </source>
</evidence>
<dbReference type="PANTHER" id="PTHR21082:SF4">
    <property type="entry name" value="PROTEIN INTURNED"/>
    <property type="match status" value="1"/>
</dbReference>
<accession>A0A482VRU0</accession>
<evidence type="ECO:0000256" key="8">
    <source>
        <dbReference type="ARBA" id="ARBA00032633"/>
    </source>
</evidence>
<comment type="caution">
    <text evidence="11">The sequence shown here is derived from an EMBL/GenBank/DDBJ whole genome shotgun (WGS) entry which is preliminary data.</text>
</comment>
<dbReference type="GO" id="GO:0009986">
    <property type="term" value="C:cell surface"/>
    <property type="evidence" value="ECO:0007669"/>
    <property type="project" value="UniProtKB-SubCell"/>
</dbReference>
<evidence type="ECO:0000313" key="11">
    <source>
        <dbReference type="EMBL" id="RZC35565.1"/>
    </source>
</evidence>
<dbReference type="PROSITE" id="PS50106">
    <property type="entry name" value="PDZ"/>
    <property type="match status" value="1"/>
</dbReference>
<dbReference type="GO" id="GO:0005929">
    <property type="term" value="C:cilium"/>
    <property type="evidence" value="ECO:0007669"/>
    <property type="project" value="TreeGrafter"/>
</dbReference>
<evidence type="ECO:0000256" key="3">
    <source>
        <dbReference type="ARBA" id="ARBA00010034"/>
    </source>
</evidence>
<feature type="compositionally biased region" description="Basic and acidic residues" evidence="9">
    <location>
        <begin position="703"/>
        <end position="714"/>
    </location>
</feature>
<dbReference type="EMBL" id="QDEB01069750">
    <property type="protein sequence ID" value="RZC35565.1"/>
    <property type="molecule type" value="Genomic_DNA"/>
</dbReference>
<feature type="region of interest" description="Disordered" evidence="9">
    <location>
        <begin position="105"/>
        <end position="132"/>
    </location>
</feature>
<dbReference type="Pfam" id="PF19033">
    <property type="entry name" value="Intu_longin_3"/>
    <property type="match status" value="1"/>
</dbReference>
<dbReference type="Pfam" id="PF19031">
    <property type="entry name" value="Intu_longin_1"/>
    <property type="match status" value="1"/>
</dbReference>
<feature type="region of interest" description="Disordered" evidence="9">
    <location>
        <begin position="641"/>
        <end position="666"/>
    </location>
</feature>
<dbReference type="GO" id="GO:0016192">
    <property type="term" value="P:vesicle-mediated transport"/>
    <property type="evidence" value="ECO:0007669"/>
    <property type="project" value="InterPro"/>
</dbReference>
<keyword evidence="6" id="KW-0963">Cytoplasm</keyword>
<dbReference type="GO" id="GO:0007399">
    <property type="term" value="P:nervous system development"/>
    <property type="evidence" value="ECO:0007669"/>
    <property type="project" value="TreeGrafter"/>
</dbReference>
<gene>
    <name evidence="11" type="ORF">BDFB_004187</name>
</gene>
<dbReference type="GO" id="GO:0005737">
    <property type="term" value="C:cytoplasm"/>
    <property type="evidence" value="ECO:0007669"/>
    <property type="project" value="TreeGrafter"/>
</dbReference>
<comment type="similarity">
    <text evidence="3">Belongs to the inturned family.</text>
</comment>